<protein>
    <submittedName>
        <fullName evidence="2">Uncharacterized protein</fullName>
    </submittedName>
</protein>
<dbReference type="Proteomes" id="UP000245916">
    <property type="component" value="Unassembled WGS sequence"/>
</dbReference>
<evidence type="ECO:0000313" key="2">
    <source>
        <dbReference type="EMBL" id="PWG02621.1"/>
    </source>
</evidence>
<dbReference type="RefSeq" id="WP_109270761.1">
    <property type="nucleotide sequence ID" value="NZ_QFFF01000001.1"/>
</dbReference>
<dbReference type="AlphaFoldDB" id="A0A2U2J2W8"/>
<accession>A0A2U2J2W8</accession>
<dbReference type="OrthoDB" id="8116050at2"/>
<reference evidence="2 3" key="1">
    <citation type="submission" date="2018-05" db="EMBL/GenBank/DDBJ databases">
        <title>Genome of Sphingosinicella humi QZX222.</title>
        <authorList>
            <person name="Qiao Z."/>
            <person name="Wang G."/>
        </authorList>
    </citation>
    <scope>NUCLEOTIDE SEQUENCE [LARGE SCALE GENOMIC DNA]</scope>
    <source>
        <strain evidence="2 3">QZX222</strain>
    </source>
</reference>
<feature type="region of interest" description="Disordered" evidence="1">
    <location>
        <begin position="237"/>
        <end position="260"/>
    </location>
</feature>
<evidence type="ECO:0000313" key="3">
    <source>
        <dbReference type="Proteomes" id="UP000245916"/>
    </source>
</evidence>
<proteinExistence type="predicted"/>
<name>A0A2U2J2W8_9SPHN</name>
<evidence type="ECO:0000256" key="1">
    <source>
        <dbReference type="SAM" id="MobiDB-lite"/>
    </source>
</evidence>
<comment type="caution">
    <text evidence="2">The sequence shown here is derived from an EMBL/GenBank/DDBJ whole genome shotgun (WGS) entry which is preliminary data.</text>
</comment>
<dbReference type="EMBL" id="QFFF01000001">
    <property type="protein sequence ID" value="PWG02621.1"/>
    <property type="molecule type" value="Genomic_DNA"/>
</dbReference>
<keyword evidence="3" id="KW-1185">Reference proteome</keyword>
<feature type="compositionally biased region" description="Basic and acidic residues" evidence="1">
    <location>
        <begin position="251"/>
        <end position="260"/>
    </location>
</feature>
<sequence>MSDLEEILQKLKQPPSVPNWTRYIHDTQAKTTTAVAKFALGFPKSALFQVYRIIGDMVSFGITEEEALKAVALIKNPLVSKLGREIVLAFSAYNKEESLEGIQVFQELVGYFRVSRDVVVPVKPTFVILEHGRPTPVFVIGWTTNPFTRLQKRLLTTAIDDAILSFGDFAGSHAKIICAPRISKVHRVICSWSTADYPRLDSVELAQQLEFYSQALVEAVPLITEELNRRAALAARKSAQESVGPISDPTKPAEQDDLFR</sequence>
<organism evidence="2 3">
    <name type="scientific">Allosphingosinicella humi</name>
    <dbReference type="NCBI Taxonomy" id="2068657"/>
    <lineage>
        <taxon>Bacteria</taxon>
        <taxon>Pseudomonadati</taxon>
        <taxon>Pseudomonadota</taxon>
        <taxon>Alphaproteobacteria</taxon>
        <taxon>Sphingomonadales</taxon>
        <taxon>Sphingomonadaceae</taxon>
        <taxon>Allosphingosinicella</taxon>
    </lineage>
</organism>
<gene>
    <name evidence="2" type="ORF">DF286_06895</name>
</gene>